<sequence>MVGRLAAVPEESTTAAYSPRSLYRDLIRSVAVPGAQIRSTLFSSNSQSGHGSSYSSCSRTSNSCPSHSSGCSSSGSSPPAAAADFRTQDLKTIARRMVSDGYTQHMVKAFNNASPARGVLERLFFELDVDWVLQIHDQHGSQWQLQDKSASSLQDLVERWTRGLTVIVHTIGELVFPDHNELELEGVARFGKASIAEMLAFVDPIVAVLRAEKLQAVLDMYICVCASYMIIPVPMHTESRIVFVEIRSSLAREGNRLNGAIFSTMKEVRTLVEDDDLWAIDILRGRGEVHRNTRFMVDCILYIQKAVAMMDRFATVDKNSSGLEGLISDTVGYLKDLLSRKSELCSDPSLRYLFLLNNSYFVQKLGEPSRSPIWYSSYAPNKIVQLTPDCEKYMHLYLEVSWGNVLACCMRKSRCCPGPMHRWINTTSSLAKFELAVRKTCQAHKFWKVPDPLLRNELREVITARVVSGYRDYREEHPELQKHVGHGSSSPEVIEEMLRELFEG</sequence>
<accession>A0ACD5YZU1</accession>
<keyword evidence="2" id="KW-1185">Reference proteome</keyword>
<dbReference type="EnsemblPlants" id="AVESA.00010b.r2.6AG1071190.1">
    <property type="protein sequence ID" value="AVESA.00010b.r2.6AG1071190.1.CDS.1"/>
    <property type="gene ID" value="AVESA.00010b.r2.6AG1071190"/>
</dbReference>
<proteinExistence type="predicted"/>
<reference evidence="1" key="2">
    <citation type="submission" date="2025-09" db="UniProtKB">
        <authorList>
            <consortium name="EnsemblPlants"/>
        </authorList>
    </citation>
    <scope>IDENTIFICATION</scope>
</reference>
<evidence type="ECO:0000313" key="1">
    <source>
        <dbReference type="EnsemblPlants" id="AVESA.00010b.r2.6AG1071190.1.CDS.1"/>
    </source>
</evidence>
<reference evidence="1" key="1">
    <citation type="submission" date="2021-05" db="EMBL/GenBank/DDBJ databases">
        <authorList>
            <person name="Scholz U."/>
            <person name="Mascher M."/>
            <person name="Fiebig A."/>
        </authorList>
    </citation>
    <scope>NUCLEOTIDE SEQUENCE [LARGE SCALE GENOMIC DNA]</scope>
</reference>
<dbReference type="Proteomes" id="UP001732700">
    <property type="component" value="Chromosome 6A"/>
</dbReference>
<protein>
    <submittedName>
        <fullName evidence="1">Uncharacterized protein</fullName>
    </submittedName>
</protein>
<name>A0ACD5YZU1_AVESA</name>
<evidence type="ECO:0000313" key="2">
    <source>
        <dbReference type="Proteomes" id="UP001732700"/>
    </source>
</evidence>
<organism evidence="1 2">
    <name type="scientific">Avena sativa</name>
    <name type="common">Oat</name>
    <dbReference type="NCBI Taxonomy" id="4498"/>
    <lineage>
        <taxon>Eukaryota</taxon>
        <taxon>Viridiplantae</taxon>
        <taxon>Streptophyta</taxon>
        <taxon>Embryophyta</taxon>
        <taxon>Tracheophyta</taxon>
        <taxon>Spermatophyta</taxon>
        <taxon>Magnoliopsida</taxon>
        <taxon>Liliopsida</taxon>
        <taxon>Poales</taxon>
        <taxon>Poaceae</taxon>
        <taxon>BOP clade</taxon>
        <taxon>Pooideae</taxon>
        <taxon>Poodae</taxon>
        <taxon>Poeae</taxon>
        <taxon>Poeae Chloroplast Group 1 (Aveneae type)</taxon>
        <taxon>Aveninae</taxon>
        <taxon>Avena</taxon>
    </lineage>
</organism>